<name>A0A9P6LHU1_9PEZI</name>
<comment type="caution">
    <text evidence="1">The sequence shown here is derived from an EMBL/GenBank/DDBJ whole genome shotgun (WGS) entry which is preliminary data.</text>
</comment>
<gene>
    <name evidence="1" type="ORF">CkaCkLH20_06052</name>
</gene>
<dbReference type="RefSeq" id="XP_038746105.1">
    <property type="nucleotide sequence ID" value="XM_038888769.1"/>
</dbReference>
<reference evidence="1" key="2">
    <citation type="submission" date="2020-11" db="EMBL/GenBank/DDBJ databases">
        <title>Whole genome sequencing of Colletotrichum sp.</title>
        <authorList>
            <person name="Li H."/>
        </authorList>
    </citation>
    <scope>NUCLEOTIDE SEQUENCE</scope>
    <source>
        <strain evidence="1">CkLH20</strain>
    </source>
</reference>
<dbReference type="OrthoDB" id="4973143at2759"/>
<protein>
    <submittedName>
        <fullName evidence="1">Uncharacterized protein</fullName>
    </submittedName>
</protein>
<sequence length="267" mass="30191">MASKSTTPATPYSPKTHPQIPLDALEVGSLYIMISVPLPIYIGRQEHTYPAALPSDPAYPFSTYELGVSSGSYPEEFHWDLYWHTSDFPSSDPSSGSGIIYRLRSLTTQPPTYAYDRVPTLRVRTHAQLVGLVRVVSVPRAFIQHMTRYLDWMTAESARVAERSFVWAVMAYYRARAHLAKGSGVRDHTFHKFDISRFTAEVLSFAYAEVPRVLGGDVGPKKVVAAWLGIMVGFLEDEDVDATRRRRDELVRRQREEVGAVSACWYR</sequence>
<evidence type="ECO:0000313" key="2">
    <source>
        <dbReference type="Proteomes" id="UP000781932"/>
    </source>
</evidence>
<dbReference type="Proteomes" id="UP000781932">
    <property type="component" value="Unassembled WGS sequence"/>
</dbReference>
<proteinExistence type="predicted"/>
<dbReference type="GeneID" id="62161843"/>
<organism evidence="1 2">
    <name type="scientific">Colletotrichum karsti</name>
    <dbReference type="NCBI Taxonomy" id="1095194"/>
    <lineage>
        <taxon>Eukaryota</taxon>
        <taxon>Fungi</taxon>
        <taxon>Dikarya</taxon>
        <taxon>Ascomycota</taxon>
        <taxon>Pezizomycotina</taxon>
        <taxon>Sordariomycetes</taxon>
        <taxon>Hypocreomycetidae</taxon>
        <taxon>Glomerellales</taxon>
        <taxon>Glomerellaceae</taxon>
        <taxon>Colletotrichum</taxon>
        <taxon>Colletotrichum boninense species complex</taxon>
    </lineage>
</organism>
<dbReference type="AlphaFoldDB" id="A0A9P6LHU1"/>
<accession>A0A9P6LHU1</accession>
<reference evidence="1" key="1">
    <citation type="submission" date="2020-03" db="EMBL/GenBank/DDBJ databases">
        <authorList>
            <person name="He L."/>
        </authorList>
    </citation>
    <scope>NUCLEOTIDE SEQUENCE</scope>
    <source>
        <strain evidence="1">CkLH20</strain>
    </source>
</reference>
<dbReference type="EMBL" id="JAATWM020000017">
    <property type="protein sequence ID" value="KAF9876644.1"/>
    <property type="molecule type" value="Genomic_DNA"/>
</dbReference>
<evidence type="ECO:0000313" key="1">
    <source>
        <dbReference type="EMBL" id="KAF9876644.1"/>
    </source>
</evidence>
<keyword evidence="2" id="KW-1185">Reference proteome</keyword>